<accession>A0A223P461</accession>
<dbReference type="EMBL" id="CP022743">
    <property type="protein sequence ID" value="ASU36754.1"/>
    <property type="molecule type" value="Genomic_DNA"/>
</dbReference>
<dbReference type="Proteomes" id="UP000215002">
    <property type="component" value="Chromosome"/>
</dbReference>
<sequence length="39" mass="4586">MHTMAPIFKLEIPYYQLFEWFLNCFGNGLAADSFRSNNV</sequence>
<proteinExistence type="predicted"/>
<dbReference type="AlphaFoldDB" id="A0A223P461"/>
<evidence type="ECO:0000313" key="2">
    <source>
        <dbReference type="Proteomes" id="UP000215002"/>
    </source>
</evidence>
<dbReference type="KEGG" id="muc:MuYL_4871"/>
<protein>
    <submittedName>
        <fullName evidence="1">Uncharacterized protein</fullName>
    </submittedName>
</protein>
<organism evidence="1 2">
    <name type="scientific">Mucilaginibacter xinganensis</name>
    <dbReference type="NCBI Taxonomy" id="1234841"/>
    <lineage>
        <taxon>Bacteria</taxon>
        <taxon>Pseudomonadati</taxon>
        <taxon>Bacteroidota</taxon>
        <taxon>Sphingobacteriia</taxon>
        <taxon>Sphingobacteriales</taxon>
        <taxon>Sphingobacteriaceae</taxon>
        <taxon>Mucilaginibacter</taxon>
    </lineage>
</organism>
<name>A0A223P461_9SPHI</name>
<keyword evidence="2" id="KW-1185">Reference proteome</keyword>
<evidence type="ECO:0000313" key="1">
    <source>
        <dbReference type="EMBL" id="ASU36754.1"/>
    </source>
</evidence>
<reference evidence="1 2" key="1">
    <citation type="submission" date="2017-08" db="EMBL/GenBank/DDBJ databases">
        <title>Complete genome sequence of Mucilaginibacter sp. strain BJC16-A31.</title>
        <authorList>
            <consortium name="Henan University of Science and Technology"/>
            <person name="You X."/>
        </authorList>
    </citation>
    <scope>NUCLEOTIDE SEQUENCE [LARGE SCALE GENOMIC DNA]</scope>
    <source>
        <strain evidence="1 2">BJC16-A31</strain>
    </source>
</reference>
<gene>
    <name evidence="1" type="ORF">MuYL_4871</name>
</gene>